<reference evidence="1" key="1">
    <citation type="submission" date="2022-04" db="EMBL/GenBank/DDBJ databases">
        <title>Genome of the entomopathogenic fungus Entomophthora muscae.</title>
        <authorList>
            <person name="Elya C."/>
            <person name="Lovett B.R."/>
            <person name="Lee E."/>
            <person name="Macias A.M."/>
            <person name="Hajek A.E."/>
            <person name="De Bivort B.L."/>
            <person name="Kasson M.T."/>
            <person name="De Fine Licht H.H."/>
            <person name="Stajich J.E."/>
        </authorList>
    </citation>
    <scope>NUCLEOTIDE SEQUENCE</scope>
    <source>
        <strain evidence="1">Berkeley</strain>
    </source>
</reference>
<evidence type="ECO:0000313" key="1">
    <source>
        <dbReference type="EMBL" id="KAJ9076977.1"/>
    </source>
</evidence>
<gene>
    <name evidence="1" type="primary">NUDT1_2</name>
    <name evidence="1" type="ORF">DSO57_1021164</name>
</gene>
<sequence length="175" mass="19931">MAMTFPDFDLVCDQEIESRKLYTNLFLISGSKILLGLKKRGLGQGKWNGFGGKVESEETIEEGAIREMKEEAGIDVDLVEKIGILEFVFSGRPQALETHIFVAKGYSGELIESEEMYPQWFPWSMDAIPFDTMWSDDHLWFPYLQQNQKFKGKFYIDGNDEATILGATLNPVESL</sequence>
<name>A0ACC2TR36_9FUNG</name>
<dbReference type="EC" id="3.6.1.5" evidence="1"/>
<dbReference type="EMBL" id="QTSX02002231">
    <property type="protein sequence ID" value="KAJ9076977.1"/>
    <property type="molecule type" value="Genomic_DNA"/>
</dbReference>
<organism evidence="1 2">
    <name type="scientific">Entomophthora muscae</name>
    <dbReference type="NCBI Taxonomy" id="34485"/>
    <lineage>
        <taxon>Eukaryota</taxon>
        <taxon>Fungi</taxon>
        <taxon>Fungi incertae sedis</taxon>
        <taxon>Zoopagomycota</taxon>
        <taxon>Entomophthoromycotina</taxon>
        <taxon>Entomophthoromycetes</taxon>
        <taxon>Entomophthorales</taxon>
        <taxon>Entomophthoraceae</taxon>
        <taxon>Entomophthora</taxon>
    </lineage>
</organism>
<keyword evidence="2" id="KW-1185">Reference proteome</keyword>
<keyword evidence="1" id="KW-0378">Hydrolase</keyword>
<evidence type="ECO:0000313" key="2">
    <source>
        <dbReference type="Proteomes" id="UP001165960"/>
    </source>
</evidence>
<protein>
    <submittedName>
        <fullName evidence="1">Nudix (Nucleoside diphosphate linked moiety X)-type motif 1</fullName>
        <ecNumber evidence="1">3.6.1.5</ecNumber>
    </submittedName>
</protein>
<comment type="caution">
    <text evidence="1">The sequence shown here is derived from an EMBL/GenBank/DDBJ whole genome shotgun (WGS) entry which is preliminary data.</text>
</comment>
<accession>A0ACC2TR36</accession>
<proteinExistence type="predicted"/>
<dbReference type="Proteomes" id="UP001165960">
    <property type="component" value="Unassembled WGS sequence"/>
</dbReference>